<evidence type="ECO:0000256" key="9">
    <source>
        <dbReference type="PIRSR" id="PIRSR601088-2"/>
    </source>
</evidence>
<dbReference type="Pfam" id="PF11975">
    <property type="entry name" value="Glyco_hydro_4C"/>
    <property type="match status" value="1"/>
</dbReference>
<keyword evidence="3 10" id="KW-0479">Metal-binding</keyword>
<feature type="domain" description="Glycosyl hydrolase family 4 C-terminal" evidence="13">
    <location>
        <begin position="185"/>
        <end position="393"/>
    </location>
</feature>
<evidence type="ECO:0000259" key="13">
    <source>
        <dbReference type="Pfam" id="PF11975"/>
    </source>
</evidence>
<organism evidence="14 15">
    <name type="scientific">Thermus scotoductus</name>
    <dbReference type="NCBI Taxonomy" id="37636"/>
    <lineage>
        <taxon>Bacteria</taxon>
        <taxon>Thermotogati</taxon>
        <taxon>Deinococcota</taxon>
        <taxon>Deinococci</taxon>
        <taxon>Thermales</taxon>
        <taxon>Thermaceae</taxon>
        <taxon>Thermus</taxon>
    </lineage>
</organism>
<dbReference type="EMBL" id="PELP01000276">
    <property type="protein sequence ID" value="RTH03088.1"/>
    <property type="molecule type" value="Genomic_DNA"/>
</dbReference>
<dbReference type="PRINTS" id="PR00732">
    <property type="entry name" value="GLHYDRLASE4"/>
</dbReference>
<dbReference type="Proteomes" id="UP000286734">
    <property type="component" value="Unassembled WGS sequence"/>
</dbReference>
<evidence type="ECO:0000256" key="1">
    <source>
        <dbReference type="ARBA" id="ARBA00001936"/>
    </source>
</evidence>
<feature type="binding site" evidence="10">
    <location>
        <position position="161"/>
    </location>
    <ligand>
        <name>Mn(2+)</name>
        <dbReference type="ChEBI" id="CHEBI:29035"/>
    </ligand>
</feature>
<proteinExistence type="inferred from homology"/>
<dbReference type="InterPro" id="IPR015955">
    <property type="entry name" value="Lactate_DH/Glyco_Ohase_4_C"/>
</dbReference>
<comment type="cofactor">
    <cofactor evidence="1">
        <name>Mn(2+)</name>
        <dbReference type="ChEBI" id="CHEBI:29035"/>
    </cofactor>
</comment>
<dbReference type="RefSeq" id="WP_126200585.1">
    <property type="nucleotide sequence ID" value="NZ_PELP01000276.1"/>
</dbReference>
<keyword evidence="5 12" id="KW-0520">NAD</keyword>
<dbReference type="InterPro" id="IPR053715">
    <property type="entry name" value="GH4_Enzyme_sf"/>
</dbReference>
<dbReference type="PANTHER" id="PTHR32092:SF6">
    <property type="entry name" value="ALPHA-GALACTOSIDASE"/>
    <property type="match status" value="1"/>
</dbReference>
<dbReference type="InterPro" id="IPR022616">
    <property type="entry name" value="Glyco_hydro_4_C"/>
</dbReference>
<dbReference type="GO" id="GO:0016616">
    <property type="term" value="F:oxidoreductase activity, acting on the CH-OH group of donors, NAD or NADP as acceptor"/>
    <property type="evidence" value="ECO:0007669"/>
    <property type="project" value="InterPro"/>
</dbReference>
<evidence type="ECO:0000313" key="15">
    <source>
        <dbReference type="Proteomes" id="UP000286734"/>
    </source>
</evidence>
<comment type="caution">
    <text evidence="14">The sequence shown here is derived from an EMBL/GenBank/DDBJ whole genome shotgun (WGS) entry which is preliminary data.</text>
</comment>
<dbReference type="SUPFAM" id="SSF51735">
    <property type="entry name" value="NAD(P)-binding Rossmann-fold domains"/>
    <property type="match status" value="1"/>
</dbReference>
<feature type="binding site" evidence="10">
    <location>
        <position position="189"/>
    </location>
    <ligand>
        <name>Mn(2+)</name>
        <dbReference type="ChEBI" id="CHEBI:29035"/>
    </ligand>
</feature>
<keyword evidence="4 12" id="KW-0378">Hydrolase</keyword>
<keyword evidence="8 12" id="KW-0326">Glycosidase</keyword>
<evidence type="ECO:0000256" key="3">
    <source>
        <dbReference type="ARBA" id="ARBA00022723"/>
    </source>
</evidence>
<feature type="binding site" evidence="9">
    <location>
        <position position="141"/>
    </location>
    <ligand>
        <name>substrate</name>
    </ligand>
</feature>
<keyword evidence="10" id="KW-0170">Cobalt</keyword>
<evidence type="ECO:0000256" key="10">
    <source>
        <dbReference type="PIRSR" id="PIRSR601088-3"/>
    </source>
</evidence>
<keyword evidence="6 10" id="KW-0464">Manganese</keyword>
<dbReference type="GO" id="GO:0046872">
    <property type="term" value="F:metal ion binding"/>
    <property type="evidence" value="ECO:0007669"/>
    <property type="project" value="UniProtKB-KW"/>
</dbReference>
<reference evidence="14 15" key="1">
    <citation type="journal article" date="2019" name="Extremophiles">
        <title>Biogeography of thermophiles and predominance of Thermus scotoductus in domestic water heaters.</title>
        <authorList>
            <person name="Wilpiszeski R.L."/>
            <person name="Zhang Z."/>
            <person name="House C.H."/>
        </authorList>
    </citation>
    <scope>NUCLEOTIDE SEQUENCE [LARGE SCALE GENOMIC DNA]</scope>
    <source>
        <strain evidence="14 15">34_S34</strain>
    </source>
</reference>
<name>A0A430R6U6_THESC</name>
<gene>
    <name evidence="14" type="ORF">CSW47_09395</name>
</gene>
<dbReference type="GO" id="GO:0005975">
    <property type="term" value="P:carbohydrate metabolic process"/>
    <property type="evidence" value="ECO:0007669"/>
    <property type="project" value="InterPro"/>
</dbReference>
<keyword evidence="10" id="KW-0408">Iron</keyword>
<keyword evidence="10" id="KW-0533">Nickel</keyword>
<evidence type="ECO:0000256" key="5">
    <source>
        <dbReference type="ARBA" id="ARBA00023027"/>
    </source>
</evidence>
<dbReference type="AlphaFoldDB" id="A0A430R6U6"/>
<sequence length="427" mass="47111">MKLALIGAGSAVFARTFILDLLLSRLEGLEIALVDPDEARLALTLKVGEALLEKFPKKGFTLKPSPMGPALRGADVALLVADVGGEEALRRDYEIPLAFGVDQSIGDTLGPGGLMKFLRLFALMEEVATGFSGELVLNYMNPLSPVTAYFLRRGLRALGLCHSVPETARTLAEYLGVDGLEYRALGVNHLAFFLELRHQGEDLYPRLKALAQDPEVWEKDPVRFEVLRVFGLFPSESSGHVSEYLPYFRKRPEVLRRYARPGYRGESGFYARHHARFVEEAREQAEAWLRGEGTWERSGEYASRILEAYFSGGEEEVYATVANEGLVPELLPFVAEVPLRVKERSLEPQGGHLPPGPAALARRMQEVQALWLEGVLQGDVGLLIQGLALDPLTGAVLDLRGVEALFAELARSHGELMPPFVRKAVHA</sequence>
<comment type="similarity">
    <text evidence="2 12">Belongs to the glycosyl hydrolase 4 family.</text>
</comment>
<evidence type="ECO:0000256" key="4">
    <source>
        <dbReference type="ARBA" id="ARBA00022801"/>
    </source>
</evidence>
<protein>
    <submittedName>
        <fullName evidence="14">Glycosyl hydrolase family 4</fullName>
    </submittedName>
</protein>
<dbReference type="PANTHER" id="PTHR32092">
    <property type="entry name" value="6-PHOSPHO-BETA-GLUCOSIDASE-RELATED"/>
    <property type="match status" value="1"/>
</dbReference>
<feature type="site" description="Increases basicity of active site Tyr" evidence="11">
    <location>
        <position position="107"/>
    </location>
</feature>
<evidence type="ECO:0000313" key="14">
    <source>
        <dbReference type="EMBL" id="RTH03088.1"/>
    </source>
</evidence>
<dbReference type="GO" id="GO:0004553">
    <property type="term" value="F:hydrolase activity, hydrolyzing O-glycosyl compounds"/>
    <property type="evidence" value="ECO:0007669"/>
    <property type="project" value="InterPro"/>
</dbReference>
<dbReference type="SUPFAM" id="SSF56327">
    <property type="entry name" value="LDH C-terminal domain-like"/>
    <property type="match status" value="1"/>
</dbReference>
<evidence type="ECO:0000256" key="11">
    <source>
        <dbReference type="PIRSR" id="PIRSR601088-4"/>
    </source>
</evidence>
<dbReference type="InterPro" id="IPR001088">
    <property type="entry name" value="Glyco_hydro_4"/>
</dbReference>
<evidence type="ECO:0000256" key="7">
    <source>
        <dbReference type="ARBA" id="ARBA00023277"/>
    </source>
</evidence>
<evidence type="ECO:0000256" key="6">
    <source>
        <dbReference type="ARBA" id="ARBA00023211"/>
    </source>
</evidence>
<evidence type="ECO:0000256" key="2">
    <source>
        <dbReference type="ARBA" id="ARBA00010141"/>
    </source>
</evidence>
<dbReference type="Pfam" id="PF02056">
    <property type="entry name" value="Glyco_hydro_4"/>
    <property type="match status" value="1"/>
</dbReference>
<accession>A0A430R6U6</accession>
<keyword evidence="7" id="KW-0119">Carbohydrate metabolism</keyword>
<dbReference type="Gene3D" id="3.90.1820.10">
    <property type="entry name" value="AglA-like glucosidase"/>
    <property type="match status" value="1"/>
</dbReference>
<evidence type="ECO:0000256" key="12">
    <source>
        <dbReference type="RuleBase" id="RU361152"/>
    </source>
</evidence>
<dbReference type="InterPro" id="IPR036291">
    <property type="entry name" value="NAD(P)-bd_dom_sf"/>
</dbReference>
<evidence type="ECO:0000256" key="8">
    <source>
        <dbReference type="ARBA" id="ARBA00023295"/>
    </source>
</evidence>
<comment type="cofactor">
    <cofactor evidence="12">
        <name>NAD(+)</name>
        <dbReference type="ChEBI" id="CHEBI:57540"/>
    </cofactor>
    <text evidence="12">Binds 1 NAD(+) per subunit.</text>
</comment>